<keyword evidence="2" id="KW-0507">mRNA processing</keyword>
<evidence type="ECO:0000313" key="10">
    <source>
        <dbReference type="Proteomes" id="UP001149165"/>
    </source>
</evidence>
<evidence type="ECO:0000256" key="2">
    <source>
        <dbReference type="ARBA" id="ARBA00022664"/>
    </source>
</evidence>
<dbReference type="PANTHER" id="PTHR15481:SF0">
    <property type="entry name" value="LD23870P-RELATED"/>
    <property type="match status" value="1"/>
</dbReference>
<dbReference type="OrthoDB" id="252020at2759"/>
<evidence type="ECO:0000256" key="7">
    <source>
        <dbReference type="SAM" id="MobiDB-lite"/>
    </source>
</evidence>
<dbReference type="InterPro" id="IPR012677">
    <property type="entry name" value="Nucleotide-bd_a/b_plait_sf"/>
</dbReference>
<dbReference type="GO" id="GO:0003723">
    <property type="term" value="F:RNA binding"/>
    <property type="evidence" value="ECO:0007669"/>
    <property type="project" value="UniProtKB-UniRule"/>
</dbReference>
<comment type="subcellular location">
    <subcellularLocation>
        <location evidence="1">Nucleus</location>
    </subcellularLocation>
</comment>
<keyword evidence="4" id="KW-0508">mRNA splicing</keyword>
<name>A0A9W9FYC2_9EURO</name>
<feature type="domain" description="RRM" evidence="8">
    <location>
        <begin position="83"/>
        <end position="151"/>
    </location>
</feature>
<organism evidence="9 10">
    <name type="scientific">Penicillium angulare</name>
    <dbReference type="NCBI Taxonomy" id="116970"/>
    <lineage>
        <taxon>Eukaryota</taxon>
        <taxon>Fungi</taxon>
        <taxon>Dikarya</taxon>
        <taxon>Ascomycota</taxon>
        <taxon>Pezizomycotina</taxon>
        <taxon>Eurotiomycetes</taxon>
        <taxon>Eurotiomycetidae</taxon>
        <taxon>Eurotiales</taxon>
        <taxon>Aspergillaceae</taxon>
        <taxon>Penicillium</taxon>
    </lineage>
</organism>
<dbReference type="CDD" id="cd12365">
    <property type="entry name" value="RRM_RNPS1"/>
    <property type="match status" value="1"/>
</dbReference>
<feature type="region of interest" description="Disordered" evidence="7">
    <location>
        <begin position="1"/>
        <end position="83"/>
    </location>
</feature>
<dbReference type="GO" id="GO:0061574">
    <property type="term" value="C:ASAP complex"/>
    <property type="evidence" value="ECO:0007669"/>
    <property type="project" value="TreeGrafter"/>
</dbReference>
<feature type="compositionally biased region" description="Low complexity" evidence="7">
    <location>
        <begin position="66"/>
        <end position="82"/>
    </location>
</feature>
<dbReference type="EMBL" id="JAPQKH010000003">
    <property type="protein sequence ID" value="KAJ5108761.1"/>
    <property type="molecule type" value="Genomic_DNA"/>
</dbReference>
<dbReference type="InterPro" id="IPR035979">
    <property type="entry name" value="RBD_domain_sf"/>
</dbReference>
<evidence type="ECO:0000256" key="3">
    <source>
        <dbReference type="ARBA" id="ARBA00022884"/>
    </source>
</evidence>
<reference evidence="9" key="1">
    <citation type="submission" date="2022-11" db="EMBL/GenBank/DDBJ databases">
        <authorList>
            <person name="Petersen C."/>
        </authorList>
    </citation>
    <scope>NUCLEOTIDE SEQUENCE</scope>
    <source>
        <strain evidence="9">IBT 30069</strain>
    </source>
</reference>
<evidence type="ECO:0000256" key="4">
    <source>
        <dbReference type="ARBA" id="ARBA00023187"/>
    </source>
</evidence>
<keyword evidence="5" id="KW-0539">Nucleus</keyword>
<protein>
    <submittedName>
        <fullName evidence="9">Serine/arginine-rich splicing factor SR45</fullName>
    </submittedName>
</protein>
<dbReference type="Pfam" id="PF00076">
    <property type="entry name" value="RRM_1"/>
    <property type="match status" value="1"/>
</dbReference>
<evidence type="ECO:0000256" key="6">
    <source>
        <dbReference type="PROSITE-ProRule" id="PRU00176"/>
    </source>
</evidence>
<dbReference type="Gene3D" id="3.30.70.330">
    <property type="match status" value="1"/>
</dbReference>
<dbReference type="GO" id="GO:0005654">
    <property type="term" value="C:nucleoplasm"/>
    <property type="evidence" value="ECO:0007669"/>
    <property type="project" value="TreeGrafter"/>
</dbReference>
<keyword evidence="10" id="KW-1185">Reference proteome</keyword>
<feature type="compositionally biased region" description="Low complexity" evidence="7">
    <location>
        <begin position="20"/>
        <end position="44"/>
    </location>
</feature>
<keyword evidence="3 6" id="KW-0694">RNA-binding</keyword>
<dbReference type="PROSITE" id="PS50102">
    <property type="entry name" value="RRM"/>
    <property type="match status" value="1"/>
</dbReference>
<dbReference type="InterPro" id="IPR034201">
    <property type="entry name" value="RNPS1_RRM"/>
</dbReference>
<feature type="compositionally biased region" description="Polar residues" evidence="7">
    <location>
        <begin position="1"/>
        <end position="19"/>
    </location>
</feature>
<dbReference type="InterPro" id="IPR000504">
    <property type="entry name" value="RRM_dom"/>
</dbReference>
<evidence type="ECO:0000256" key="5">
    <source>
        <dbReference type="ARBA" id="ARBA00023242"/>
    </source>
</evidence>
<reference evidence="9" key="2">
    <citation type="journal article" date="2023" name="IMA Fungus">
        <title>Comparative genomic study of the Penicillium genus elucidates a diverse pangenome and 15 lateral gene transfer events.</title>
        <authorList>
            <person name="Petersen C."/>
            <person name="Sorensen T."/>
            <person name="Nielsen M.R."/>
            <person name="Sondergaard T.E."/>
            <person name="Sorensen J.L."/>
            <person name="Fitzpatrick D.A."/>
            <person name="Frisvad J.C."/>
            <person name="Nielsen K.L."/>
        </authorList>
    </citation>
    <scope>NUCLEOTIDE SEQUENCE</scope>
    <source>
        <strain evidence="9">IBT 30069</strain>
    </source>
</reference>
<gene>
    <name evidence="9" type="ORF">N7456_005436</name>
</gene>
<dbReference type="Proteomes" id="UP001149165">
    <property type="component" value="Unassembled WGS sequence"/>
</dbReference>
<accession>A0A9W9FYC2</accession>
<dbReference type="GO" id="GO:0005737">
    <property type="term" value="C:cytoplasm"/>
    <property type="evidence" value="ECO:0007669"/>
    <property type="project" value="TreeGrafter"/>
</dbReference>
<evidence type="ECO:0000256" key="1">
    <source>
        <dbReference type="ARBA" id="ARBA00004123"/>
    </source>
</evidence>
<evidence type="ECO:0000259" key="8">
    <source>
        <dbReference type="PROSITE" id="PS50102"/>
    </source>
</evidence>
<proteinExistence type="predicted"/>
<evidence type="ECO:0000313" key="9">
    <source>
        <dbReference type="EMBL" id="KAJ5108761.1"/>
    </source>
</evidence>
<dbReference type="GO" id="GO:0000398">
    <property type="term" value="P:mRNA splicing, via spliceosome"/>
    <property type="evidence" value="ECO:0007669"/>
    <property type="project" value="TreeGrafter"/>
</dbReference>
<dbReference type="SUPFAM" id="SSF54928">
    <property type="entry name" value="RNA-binding domain, RBD"/>
    <property type="match status" value="1"/>
</dbReference>
<dbReference type="SMART" id="SM00360">
    <property type="entry name" value="RRM"/>
    <property type="match status" value="1"/>
</dbReference>
<dbReference type="PANTHER" id="PTHR15481">
    <property type="entry name" value="RIBONUCLEIC ACID BINDING PROTEIN S1"/>
    <property type="match status" value="1"/>
</dbReference>
<sequence length="252" mass="27632">MSTRSPRGRSPISTHQDQAPSRSMRSRSPQSPRPRSISRSPSQGRRGKRSLSRSSSRGRSGRRNRSPSYSRSPSRDVSPPRSAKIVVEKLTKNVTEAHLREIFGSFGDIEHLDLPMNRTFMTNRGTAYIIYFDPADAEAAIAHMHEAQLDGAQPIEETLGDLRAVEGPLQGGKGVRGLANDTIRIDLHRDRDHQCALDHTLARDPHQRKVVLVQIAHDNADDEAPVTAVIAVAVTEAEAEVQFEAGAGLGVN</sequence>
<dbReference type="AlphaFoldDB" id="A0A9W9FYC2"/>
<comment type="caution">
    <text evidence="9">The sequence shown here is derived from an EMBL/GenBank/DDBJ whole genome shotgun (WGS) entry which is preliminary data.</text>
</comment>